<evidence type="ECO:0000256" key="4">
    <source>
        <dbReference type="PROSITE-ProRule" id="PRU01248"/>
    </source>
</evidence>
<name>A0A8I0A702_9FIRM</name>
<reference evidence="7 8" key="1">
    <citation type="submission" date="2020-08" db="EMBL/GenBank/DDBJ databases">
        <title>Genome public.</title>
        <authorList>
            <person name="Liu C."/>
            <person name="Sun Q."/>
        </authorList>
    </citation>
    <scope>NUCLEOTIDE SEQUENCE [LARGE SCALE GENOMIC DNA]</scope>
    <source>
        <strain evidence="7 8">BX17</strain>
    </source>
</reference>
<dbReference type="PROSITE" id="PS51898">
    <property type="entry name" value="TYR_RECOMBINASE"/>
    <property type="match status" value="1"/>
</dbReference>
<evidence type="ECO:0000256" key="3">
    <source>
        <dbReference type="ARBA" id="ARBA00023172"/>
    </source>
</evidence>
<organism evidence="7 8">
    <name type="scientific">Blautia segnis</name>
    <dbReference type="NCBI Taxonomy" id="2763030"/>
    <lineage>
        <taxon>Bacteria</taxon>
        <taxon>Bacillati</taxon>
        <taxon>Bacillota</taxon>
        <taxon>Clostridia</taxon>
        <taxon>Lachnospirales</taxon>
        <taxon>Lachnospiraceae</taxon>
        <taxon>Blautia</taxon>
    </lineage>
</organism>
<dbReference type="CDD" id="cd01189">
    <property type="entry name" value="INT_ICEBs1_C_like"/>
    <property type="match status" value="1"/>
</dbReference>
<dbReference type="GO" id="GO:0015074">
    <property type="term" value="P:DNA integration"/>
    <property type="evidence" value="ECO:0007669"/>
    <property type="project" value="InterPro"/>
</dbReference>
<keyword evidence="8" id="KW-1185">Reference proteome</keyword>
<dbReference type="GO" id="GO:0003677">
    <property type="term" value="F:DNA binding"/>
    <property type="evidence" value="ECO:0007669"/>
    <property type="project" value="UniProtKB-UniRule"/>
</dbReference>
<dbReference type="Pfam" id="PF00589">
    <property type="entry name" value="Phage_integrase"/>
    <property type="match status" value="1"/>
</dbReference>
<dbReference type="Gene3D" id="1.10.443.10">
    <property type="entry name" value="Intergrase catalytic core"/>
    <property type="match status" value="1"/>
</dbReference>
<comment type="caution">
    <text evidence="7">The sequence shown here is derived from an EMBL/GenBank/DDBJ whole genome shotgun (WGS) entry which is preliminary data.</text>
</comment>
<feature type="domain" description="Tyr recombinase" evidence="5">
    <location>
        <begin position="205"/>
        <end position="399"/>
    </location>
</feature>
<dbReference type="InterPro" id="IPR013762">
    <property type="entry name" value="Integrase-like_cat_sf"/>
</dbReference>
<protein>
    <submittedName>
        <fullName evidence="7">Site-specific integrase</fullName>
    </submittedName>
</protein>
<accession>A0A8I0A702</accession>
<evidence type="ECO:0000313" key="8">
    <source>
        <dbReference type="Proteomes" id="UP000652847"/>
    </source>
</evidence>
<dbReference type="InterPro" id="IPR044068">
    <property type="entry name" value="CB"/>
</dbReference>
<dbReference type="InterPro" id="IPR011010">
    <property type="entry name" value="DNA_brk_join_enz"/>
</dbReference>
<evidence type="ECO:0000313" key="7">
    <source>
        <dbReference type="EMBL" id="MBC5649569.1"/>
    </source>
</evidence>
<comment type="similarity">
    <text evidence="1">Belongs to the 'phage' integrase family.</text>
</comment>
<evidence type="ECO:0000259" key="5">
    <source>
        <dbReference type="PROSITE" id="PS51898"/>
    </source>
</evidence>
<evidence type="ECO:0000256" key="1">
    <source>
        <dbReference type="ARBA" id="ARBA00008857"/>
    </source>
</evidence>
<evidence type="ECO:0000259" key="6">
    <source>
        <dbReference type="PROSITE" id="PS51900"/>
    </source>
</evidence>
<dbReference type="GO" id="GO:0006310">
    <property type="term" value="P:DNA recombination"/>
    <property type="evidence" value="ECO:0007669"/>
    <property type="project" value="UniProtKB-KW"/>
</dbReference>
<dbReference type="SUPFAM" id="SSF56349">
    <property type="entry name" value="DNA breaking-rejoining enzymes"/>
    <property type="match status" value="1"/>
</dbReference>
<dbReference type="PROSITE" id="PS51900">
    <property type="entry name" value="CB"/>
    <property type="match status" value="1"/>
</dbReference>
<gene>
    <name evidence="7" type="ORF">H8S54_00135</name>
</gene>
<dbReference type="PANTHER" id="PTHR30349:SF41">
    <property type="entry name" value="INTEGRASE_RECOMBINASE PROTEIN MJ0367-RELATED"/>
    <property type="match status" value="1"/>
</dbReference>
<sequence>MEFNEKELLDFVIKNDIIDIGATLKQIEEMERKEILAQHPYNITKAANYYSTYFPSIDGKRQYRRRRTRKEIEDLIVEYYKDKMQEIYLKDVFYEWINQKLEYNEIQRASYDRYINDYKRFFETKPNVLSVKRFKNINGDDLEAFIKVSIRDFNLSRKSYAGLRTLLYGIFRYGKKKKYTTISISQFMKDLDLPRNMFQKKVIEREKEVFMEDELPVIIKYLKEHPDIYNLGILLVFETGMRVGELAALSPNDIGDCEIKIRRTEVKYRDESGRWLVTVKDHPKTSAGCRNLIIPPKAIKTVQATMKLNPNGSYLFEHNGKRIRGNTFNKRLSSICKKLDIPHRTMHKIRKTYGTMLIDSEQMSDAFVAAQMGHTDISCTRRYYYFSNKSIEKNKKQIEQVISF</sequence>
<dbReference type="Proteomes" id="UP000652847">
    <property type="component" value="Unassembled WGS sequence"/>
</dbReference>
<dbReference type="AlphaFoldDB" id="A0A8I0A702"/>
<dbReference type="InterPro" id="IPR002104">
    <property type="entry name" value="Integrase_catalytic"/>
</dbReference>
<keyword evidence="2 4" id="KW-0238">DNA-binding</keyword>
<dbReference type="RefSeq" id="WP_186900662.1">
    <property type="nucleotide sequence ID" value="NZ_JACOOT010000002.1"/>
</dbReference>
<proteinExistence type="inferred from homology"/>
<dbReference type="EMBL" id="JACOOT010000002">
    <property type="protein sequence ID" value="MBC5649569.1"/>
    <property type="molecule type" value="Genomic_DNA"/>
</dbReference>
<feature type="domain" description="Core-binding (CB)" evidence="6">
    <location>
        <begin position="91"/>
        <end position="175"/>
    </location>
</feature>
<evidence type="ECO:0000256" key="2">
    <source>
        <dbReference type="ARBA" id="ARBA00023125"/>
    </source>
</evidence>
<keyword evidence="3" id="KW-0233">DNA recombination</keyword>
<dbReference type="InterPro" id="IPR050090">
    <property type="entry name" value="Tyrosine_recombinase_XerCD"/>
</dbReference>
<dbReference type="PANTHER" id="PTHR30349">
    <property type="entry name" value="PHAGE INTEGRASE-RELATED"/>
    <property type="match status" value="1"/>
</dbReference>